<dbReference type="Proteomes" id="UP000887116">
    <property type="component" value="Unassembled WGS sequence"/>
</dbReference>
<sequence>MTMLGTIRKNKPELPEEIPNKEVPSSLFYFIEDTAVVSYITKKEQECYEHFALWQRSWQQICQKQLMIFDYNSTKEAVDTLYQLLKLHLQKTNH</sequence>
<evidence type="ECO:0000313" key="2">
    <source>
        <dbReference type="Proteomes" id="UP000887116"/>
    </source>
</evidence>
<dbReference type="OrthoDB" id="10038921at2759"/>
<proteinExistence type="predicted"/>
<comment type="caution">
    <text evidence="1">The sequence shown here is derived from an EMBL/GenBank/DDBJ whole genome shotgun (WGS) entry which is preliminary data.</text>
</comment>
<accession>A0A8X6IK18</accession>
<evidence type="ECO:0000313" key="1">
    <source>
        <dbReference type="EMBL" id="GFR06225.1"/>
    </source>
</evidence>
<name>A0A8X6IK18_TRICU</name>
<organism evidence="1 2">
    <name type="scientific">Trichonephila clavata</name>
    <name type="common">Joro spider</name>
    <name type="synonym">Nephila clavata</name>
    <dbReference type="NCBI Taxonomy" id="2740835"/>
    <lineage>
        <taxon>Eukaryota</taxon>
        <taxon>Metazoa</taxon>
        <taxon>Ecdysozoa</taxon>
        <taxon>Arthropoda</taxon>
        <taxon>Chelicerata</taxon>
        <taxon>Arachnida</taxon>
        <taxon>Araneae</taxon>
        <taxon>Araneomorphae</taxon>
        <taxon>Entelegynae</taxon>
        <taxon>Araneoidea</taxon>
        <taxon>Nephilidae</taxon>
        <taxon>Trichonephila</taxon>
    </lineage>
</organism>
<dbReference type="EMBL" id="BMAO01035823">
    <property type="protein sequence ID" value="GFR06225.1"/>
    <property type="molecule type" value="Genomic_DNA"/>
</dbReference>
<dbReference type="AlphaFoldDB" id="A0A8X6IK18"/>
<protein>
    <submittedName>
        <fullName evidence="1">Uncharacterized protein</fullName>
    </submittedName>
</protein>
<gene>
    <name evidence="1" type="ORF">TNCT_18651</name>
</gene>
<reference evidence="1" key="1">
    <citation type="submission" date="2020-07" db="EMBL/GenBank/DDBJ databases">
        <title>Multicomponent nature underlies the extraordinary mechanical properties of spider dragline silk.</title>
        <authorList>
            <person name="Kono N."/>
            <person name="Nakamura H."/>
            <person name="Mori M."/>
            <person name="Yoshida Y."/>
            <person name="Ohtoshi R."/>
            <person name="Malay A.D."/>
            <person name="Moran D.A.P."/>
            <person name="Tomita M."/>
            <person name="Numata K."/>
            <person name="Arakawa K."/>
        </authorList>
    </citation>
    <scope>NUCLEOTIDE SEQUENCE</scope>
</reference>
<keyword evidence="2" id="KW-1185">Reference proteome</keyword>